<dbReference type="InParanoid" id="D6TI81"/>
<evidence type="ECO:0000313" key="3">
    <source>
        <dbReference type="Proteomes" id="UP000004508"/>
    </source>
</evidence>
<reference evidence="2 3" key="1">
    <citation type="journal article" date="2011" name="Stand. Genomic Sci.">
        <title>Non-contiguous finished genome sequence and contextual data of the filamentous soil bacterium Ktedonobacter racemifer type strain (SOSP1-21).</title>
        <authorList>
            <person name="Chang Y.J."/>
            <person name="Land M."/>
            <person name="Hauser L."/>
            <person name="Chertkov O."/>
            <person name="Del Rio T.G."/>
            <person name="Nolan M."/>
            <person name="Copeland A."/>
            <person name="Tice H."/>
            <person name="Cheng J.F."/>
            <person name="Lucas S."/>
            <person name="Han C."/>
            <person name="Goodwin L."/>
            <person name="Pitluck S."/>
            <person name="Ivanova N."/>
            <person name="Ovchinikova G."/>
            <person name="Pati A."/>
            <person name="Chen A."/>
            <person name="Palaniappan K."/>
            <person name="Mavromatis K."/>
            <person name="Liolios K."/>
            <person name="Brettin T."/>
            <person name="Fiebig A."/>
            <person name="Rohde M."/>
            <person name="Abt B."/>
            <person name="Goker M."/>
            <person name="Detter J.C."/>
            <person name="Woyke T."/>
            <person name="Bristow J."/>
            <person name="Eisen J.A."/>
            <person name="Markowitz V."/>
            <person name="Hugenholtz P."/>
            <person name="Kyrpides N.C."/>
            <person name="Klenk H.P."/>
            <person name="Lapidus A."/>
        </authorList>
    </citation>
    <scope>NUCLEOTIDE SEQUENCE [LARGE SCALE GENOMIC DNA]</scope>
    <source>
        <strain evidence="3">DSM 44963</strain>
    </source>
</reference>
<keyword evidence="3" id="KW-1185">Reference proteome</keyword>
<accession>D6TI81</accession>
<organism evidence="2 3">
    <name type="scientific">Ktedonobacter racemifer DSM 44963</name>
    <dbReference type="NCBI Taxonomy" id="485913"/>
    <lineage>
        <taxon>Bacteria</taxon>
        <taxon>Bacillati</taxon>
        <taxon>Chloroflexota</taxon>
        <taxon>Ktedonobacteria</taxon>
        <taxon>Ktedonobacterales</taxon>
        <taxon>Ktedonobacteraceae</taxon>
        <taxon>Ktedonobacter</taxon>
    </lineage>
</organism>
<protein>
    <submittedName>
        <fullName evidence="2">Uncharacterized protein</fullName>
    </submittedName>
</protein>
<proteinExistence type="predicted"/>
<evidence type="ECO:0000313" key="2">
    <source>
        <dbReference type="EMBL" id="EFH89138.1"/>
    </source>
</evidence>
<dbReference type="EMBL" id="ADVG01000001">
    <property type="protein sequence ID" value="EFH89138.1"/>
    <property type="molecule type" value="Genomic_DNA"/>
</dbReference>
<gene>
    <name evidence="2" type="ORF">Krac_10674</name>
</gene>
<comment type="caution">
    <text evidence="2">The sequence shown here is derived from an EMBL/GenBank/DDBJ whole genome shotgun (WGS) entry which is preliminary data.</text>
</comment>
<evidence type="ECO:0000256" key="1">
    <source>
        <dbReference type="SAM" id="MobiDB-lite"/>
    </source>
</evidence>
<dbReference type="AlphaFoldDB" id="D6TI81"/>
<feature type="compositionally biased region" description="Basic and acidic residues" evidence="1">
    <location>
        <begin position="73"/>
        <end position="82"/>
    </location>
</feature>
<dbReference type="STRING" id="485913.Krac_10674"/>
<sequence length="117" mass="13233">MMQERYDEAEVALKRALGIDPTYTLVKSNLAAFPGFRRTGPLALVALNEPFKDSKLKQTMTFFRAMRWSRETPIHHGSDGKHRGALRASVSTCRRRERDTVRSRSGGTANTVIRLGR</sequence>
<feature type="region of interest" description="Disordered" evidence="1">
    <location>
        <begin position="73"/>
        <end position="117"/>
    </location>
</feature>
<name>D6TI81_KTERA</name>
<dbReference type="Proteomes" id="UP000004508">
    <property type="component" value="Unassembled WGS sequence"/>
</dbReference>